<accession>A0A9Q3C8R1</accession>
<dbReference type="EMBL" id="AVOT02005089">
    <property type="protein sequence ID" value="MBW0478185.1"/>
    <property type="molecule type" value="Genomic_DNA"/>
</dbReference>
<organism evidence="1 2">
    <name type="scientific">Austropuccinia psidii MF-1</name>
    <dbReference type="NCBI Taxonomy" id="1389203"/>
    <lineage>
        <taxon>Eukaryota</taxon>
        <taxon>Fungi</taxon>
        <taxon>Dikarya</taxon>
        <taxon>Basidiomycota</taxon>
        <taxon>Pucciniomycotina</taxon>
        <taxon>Pucciniomycetes</taxon>
        <taxon>Pucciniales</taxon>
        <taxon>Sphaerophragmiaceae</taxon>
        <taxon>Austropuccinia</taxon>
    </lineage>
</organism>
<name>A0A9Q3C8R1_9BASI</name>
<comment type="caution">
    <text evidence="1">The sequence shown here is derived from an EMBL/GenBank/DDBJ whole genome shotgun (WGS) entry which is preliminary data.</text>
</comment>
<gene>
    <name evidence="1" type="ORF">O181_017900</name>
</gene>
<proteinExistence type="predicted"/>
<keyword evidence="2" id="KW-1185">Reference proteome</keyword>
<reference evidence="1" key="1">
    <citation type="submission" date="2021-03" db="EMBL/GenBank/DDBJ databases">
        <title>Draft genome sequence of rust myrtle Austropuccinia psidii MF-1, a brazilian biotype.</title>
        <authorList>
            <person name="Quecine M.C."/>
            <person name="Pachon D.M.R."/>
            <person name="Bonatelli M.L."/>
            <person name="Correr F.H."/>
            <person name="Franceschini L.M."/>
            <person name="Leite T.F."/>
            <person name="Margarido G.R.A."/>
            <person name="Almeida C.A."/>
            <person name="Ferrarezi J.A."/>
            <person name="Labate C.A."/>
        </authorList>
    </citation>
    <scope>NUCLEOTIDE SEQUENCE</scope>
    <source>
        <strain evidence="1">MF-1</strain>
    </source>
</reference>
<evidence type="ECO:0000313" key="2">
    <source>
        <dbReference type="Proteomes" id="UP000765509"/>
    </source>
</evidence>
<evidence type="ECO:0000313" key="1">
    <source>
        <dbReference type="EMBL" id="MBW0478185.1"/>
    </source>
</evidence>
<dbReference type="Proteomes" id="UP000765509">
    <property type="component" value="Unassembled WGS sequence"/>
</dbReference>
<dbReference type="AlphaFoldDB" id="A0A9Q3C8R1"/>
<sequence length="205" mass="23290">MEENTPEGIETCAVSKLEYWKELPVEKEPSYNNQEISEEHPQVFEEGGMKESEEKVEIKVGLALFTTGDIKTKPKKINLTGIKIPRRENRNTFNQISQAINSDNFKNHEYIQRKTLTMLLSPIKAFKSLSKGKYKNHCKSSINPVVTIVSVSSESKGLSSQIVKSALKSLKEAYLKYTISKKKNIINQNHLKIQDENIYIIAKSG</sequence>
<protein>
    <submittedName>
        <fullName evidence="1">Uncharacterized protein</fullName>
    </submittedName>
</protein>